<dbReference type="InterPro" id="IPR029047">
    <property type="entry name" value="HSP70_peptide-bd_sf"/>
</dbReference>
<dbReference type="GO" id="GO:0140662">
    <property type="term" value="F:ATP-dependent protein folding chaperone"/>
    <property type="evidence" value="ECO:0007669"/>
    <property type="project" value="InterPro"/>
</dbReference>
<dbReference type="SUPFAM" id="SSF53067">
    <property type="entry name" value="Actin-like ATPase domain"/>
    <property type="match status" value="2"/>
</dbReference>
<keyword evidence="2 3" id="KW-0067">ATP-binding</keyword>
<dbReference type="FunFam" id="3.30.420.40:FF:000026">
    <property type="entry name" value="Heat shock protein 70"/>
    <property type="match status" value="1"/>
</dbReference>
<dbReference type="Gene3D" id="3.90.640.10">
    <property type="entry name" value="Actin, Chain A, domain 4"/>
    <property type="match status" value="1"/>
</dbReference>
<keyword evidence="1 3" id="KW-0547">Nucleotide-binding</keyword>
<dbReference type="Gene3D" id="1.20.1270.10">
    <property type="match status" value="1"/>
</dbReference>
<reference evidence="4" key="1">
    <citation type="submission" date="2018-05" db="EMBL/GenBank/DDBJ databases">
        <title>Draft genome of Mucuna pruriens seed.</title>
        <authorList>
            <person name="Nnadi N.E."/>
            <person name="Vos R."/>
            <person name="Hasami M.H."/>
            <person name="Devisetty U.K."/>
            <person name="Aguiy J.C."/>
        </authorList>
    </citation>
    <scope>NUCLEOTIDE SEQUENCE [LARGE SCALE GENOMIC DNA]</scope>
    <source>
        <strain evidence="4">JCA_2017</strain>
    </source>
</reference>
<comment type="caution">
    <text evidence="4">The sequence shown here is derived from an EMBL/GenBank/DDBJ whole genome shotgun (WGS) entry which is preliminary data.</text>
</comment>
<dbReference type="PROSITE" id="PS00297">
    <property type="entry name" value="HSP70_1"/>
    <property type="match status" value="1"/>
</dbReference>
<dbReference type="SUPFAM" id="SSF100920">
    <property type="entry name" value="Heat shock protein 70kD (HSP70), peptide-binding domain"/>
    <property type="match status" value="1"/>
</dbReference>
<dbReference type="Gene3D" id="3.30.420.40">
    <property type="match status" value="2"/>
</dbReference>
<dbReference type="InterPro" id="IPR013126">
    <property type="entry name" value="Hsp_70_fam"/>
</dbReference>
<dbReference type="SUPFAM" id="SSF100934">
    <property type="entry name" value="Heat shock protein 70kD (HSP70), C-terminal subdomain"/>
    <property type="match status" value="1"/>
</dbReference>
<dbReference type="Pfam" id="PF00012">
    <property type="entry name" value="HSP70"/>
    <property type="match status" value="1"/>
</dbReference>
<dbReference type="PROSITE" id="PS01036">
    <property type="entry name" value="HSP70_3"/>
    <property type="match status" value="1"/>
</dbReference>
<dbReference type="OrthoDB" id="2401965at2759"/>
<dbReference type="PROSITE" id="PS00329">
    <property type="entry name" value="HSP70_2"/>
    <property type="match status" value="1"/>
</dbReference>
<dbReference type="NCBIfam" id="NF001413">
    <property type="entry name" value="PRK00290.1"/>
    <property type="match status" value="1"/>
</dbReference>
<dbReference type="FunFam" id="3.90.640.10:FF:000002">
    <property type="entry name" value="Heat shock 70 kDa"/>
    <property type="match status" value="1"/>
</dbReference>
<dbReference type="InterPro" id="IPR029048">
    <property type="entry name" value="HSP70_C_sf"/>
</dbReference>
<accession>A0A371ER33</accession>
<dbReference type="AlphaFoldDB" id="A0A371ER33"/>
<dbReference type="EMBL" id="QJKJ01012522">
    <property type="protein sequence ID" value="RDX68472.1"/>
    <property type="molecule type" value="Genomic_DNA"/>
</dbReference>
<sequence length="619" mass="69482">MATRNKVKAIGIDLGTTYSCVAVWQHNRVEVIPNDQGNRTTPSYVAFTDTQRLLGDAAINQRSMNPQNTIFDAKRLIGRRFSDQSVQQDMKLWPFKVVRGTGDKPMISVIYKDEEKHLAPEEISSMVLFKMKEVAETHLGYPVKDAVITVPAYFSNAQRQATKDAGKIAGLNVLRIINEPTAAAIAYGLDKKGWREDEQNVLVFDLGGGTFDVSLVTIDEGIFKVKATVGDTHLGGVDFDNKLVNHLVDAFRRKYKKDISESPKALGRLRSACEKAKRILSSSSQTTIELDSLFEGINLHAIVTRALFEELNKDLFIKCMETVEKCLLEARVHKSQVHELVLVGGSTRIPKVQQLLKDMFSVNGQVKELCKGINPDEAVAYGAAVQAAILGGQGDKKVEKLLLLDVMPLSLGIETEGGAMSVLIPKNTMIPTKKERVFSTFSDNQTSVLIKVYEGEQAKTEDNFLLGKFELSGFTPSPRGGPQINVGFDVDVDGIVEVSAQDRSTGLKKKITISNKHGRLSPEEMRRMLRDAERYKAEDEEARKKVRAKNLLENYAFEMRDRVRNLEKVVEETIDWLDRNQLAETDEFEYKKQELKERYGFKECCAYYLCDVPYGMHYS</sequence>
<dbReference type="Gene3D" id="2.60.34.10">
    <property type="entry name" value="Substrate Binding Domain Of DNAk, Chain A, domain 1"/>
    <property type="match status" value="1"/>
</dbReference>
<proteinExistence type="inferred from homology"/>
<dbReference type="Gene3D" id="3.30.30.30">
    <property type="match status" value="1"/>
</dbReference>
<keyword evidence="5" id="KW-1185">Reference proteome</keyword>
<dbReference type="InterPro" id="IPR018181">
    <property type="entry name" value="Heat_shock_70_CS"/>
</dbReference>
<gene>
    <name evidence="4" type="primary">HSP70</name>
    <name evidence="4" type="ORF">CR513_52535</name>
</gene>
<comment type="similarity">
    <text evidence="3">Belongs to the heat shock protein 70 family.</text>
</comment>
<organism evidence="4 5">
    <name type="scientific">Mucuna pruriens</name>
    <name type="common">Velvet bean</name>
    <name type="synonym">Dolichos pruriens</name>
    <dbReference type="NCBI Taxonomy" id="157652"/>
    <lineage>
        <taxon>Eukaryota</taxon>
        <taxon>Viridiplantae</taxon>
        <taxon>Streptophyta</taxon>
        <taxon>Embryophyta</taxon>
        <taxon>Tracheophyta</taxon>
        <taxon>Spermatophyta</taxon>
        <taxon>Magnoliopsida</taxon>
        <taxon>eudicotyledons</taxon>
        <taxon>Gunneridae</taxon>
        <taxon>Pentapetalae</taxon>
        <taxon>rosids</taxon>
        <taxon>fabids</taxon>
        <taxon>Fabales</taxon>
        <taxon>Fabaceae</taxon>
        <taxon>Papilionoideae</taxon>
        <taxon>50 kb inversion clade</taxon>
        <taxon>NPAAA clade</taxon>
        <taxon>indigoferoid/millettioid clade</taxon>
        <taxon>Phaseoleae</taxon>
        <taxon>Mucuna</taxon>
    </lineage>
</organism>
<dbReference type="PANTHER" id="PTHR19375">
    <property type="entry name" value="HEAT SHOCK PROTEIN 70KDA"/>
    <property type="match status" value="1"/>
</dbReference>
<dbReference type="GO" id="GO:0005524">
    <property type="term" value="F:ATP binding"/>
    <property type="evidence" value="ECO:0007669"/>
    <property type="project" value="UniProtKB-KW"/>
</dbReference>
<name>A0A371ER33_MUCPR</name>
<keyword evidence="4" id="KW-0346">Stress response</keyword>
<evidence type="ECO:0000256" key="2">
    <source>
        <dbReference type="ARBA" id="ARBA00022840"/>
    </source>
</evidence>
<dbReference type="FunFam" id="3.30.30.30:FF:000001">
    <property type="entry name" value="heat shock 70 kDa protein-like"/>
    <property type="match status" value="1"/>
</dbReference>
<evidence type="ECO:0000313" key="4">
    <source>
        <dbReference type="EMBL" id="RDX68472.1"/>
    </source>
</evidence>
<evidence type="ECO:0000313" key="5">
    <source>
        <dbReference type="Proteomes" id="UP000257109"/>
    </source>
</evidence>
<dbReference type="FunFam" id="2.60.34.10:FF:000002">
    <property type="entry name" value="Heat shock 70 kDa"/>
    <property type="match status" value="1"/>
</dbReference>
<feature type="non-terminal residue" evidence="4">
    <location>
        <position position="1"/>
    </location>
</feature>
<dbReference type="STRING" id="157652.A0A371ER33"/>
<evidence type="ECO:0000256" key="3">
    <source>
        <dbReference type="RuleBase" id="RU003322"/>
    </source>
</evidence>
<dbReference type="InterPro" id="IPR043129">
    <property type="entry name" value="ATPase_NBD"/>
</dbReference>
<dbReference type="Proteomes" id="UP000257109">
    <property type="component" value="Unassembled WGS sequence"/>
</dbReference>
<evidence type="ECO:0000256" key="1">
    <source>
        <dbReference type="ARBA" id="ARBA00022741"/>
    </source>
</evidence>
<dbReference type="PRINTS" id="PR00301">
    <property type="entry name" value="HEATSHOCK70"/>
</dbReference>
<protein>
    <submittedName>
        <fullName evidence="4">Heat shock 70 kDa protein</fullName>
    </submittedName>
</protein>